<reference evidence="1 2" key="1">
    <citation type="submission" date="2018-06" db="EMBL/GenBank/DDBJ databases">
        <authorList>
            <consortium name="Pathogen Informatics"/>
            <person name="Doyle S."/>
        </authorList>
    </citation>
    <scope>NUCLEOTIDE SEQUENCE [LARGE SCALE GENOMIC DNA]</scope>
    <source>
        <strain evidence="1 2">NCTC12961</strain>
    </source>
</reference>
<gene>
    <name evidence="1" type="ORF">NCTC12961_03498</name>
</gene>
<organism evidence="1 2">
    <name type="scientific">Serratia plymuthica</name>
    <dbReference type="NCBI Taxonomy" id="82996"/>
    <lineage>
        <taxon>Bacteria</taxon>
        <taxon>Pseudomonadati</taxon>
        <taxon>Pseudomonadota</taxon>
        <taxon>Gammaproteobacteria</taxon>
        <taxon>Enterobacterales</taxon>
        <taxon>Yersiniaceae</taxon>
        <taxon>Serratia</taxon>
    </lineage>
</organism>
<sequence>MQRGKLRTIIVHNRINILLTTELNNGNNPNIRENV</sequence>
<dbReference type="EMBL" id="LS483469">
    <property type="protein sequence ID" value="SQI42141.1"/>
    <property type="molecule type" value="Genomic_DNA"/>
</dbReference>
<evidence type="ECO:0000313" key="2">
    <source>
        <dbReference type="Proteomes" id="UP000248897"/>
    </source>
</evidence>
<evidence type="ECO:0000313" key="1">
    <source>
        <dbReference type="EMBL" id="SQI42141.1"/>
    </source>
</evidence>
<name>A0A2X4UTH0_SERPL</name>
<accession>A0A2X4UTH0</accession>
<proteinExistence type="predicted"/>
<dbReference type="Proteomes" id="UP000248897">
    <property type="component" value="Chromosome 1"/>
</dbReference>
<protein>
    <submittedName>
        <fullName evidence="1">Uncharacterized protein</fullName>
    </submittedName>
</protein>
<dbReference type="AlphaFoldDB" id="A0A2X4UTH0"/>